<organism evidence="2 3">
    <name type="scientific">Peiella sedimenti</name>
    <dbReference type="NCBI Taxonomy" id="3061083"/>
    <lineage>
        <taxon>Bacteria</taxon>
        <taxon>Pseudomonadati</taxon>
        <taxon>Pseudomonadota</taxon>
        <taxon>Alphaproteobacteria</taxon>
        <taxon>Caulobacterales</taxon>
        <taxon>Caulobacteraceae</taxon>
        <taxon>Peiella</taxon>
    </lineage>
</organism>
<reference evidence="2" key="1">
    <citation type="submission" date="2023-07" db="EMBL/GenBank/DDBJ databases">
        <title>Brevundimonas soil sp. nov., isolated from the soil of chemical plant.</title>
        <authorList>
            <person name="Wu N."/>
        </authorList>
    </citation>
    <scope>NUCLEOTIDE SEQUENCE</scope>
    <source>
        <strain evidence="2">XZ-24</strain>
    </source>
</reference>
<dbReference type="CDD" id="cd03449">
    <property type="entry name" value="R_hydratase"/>
    <property type="match status" value="1"/>
</dbReference>
<sequence>MSETDFQGYILDELSVGQTEALVREITEDRIQRFAEASDDFNPVHMDEAYASRTAYRGRIAHGLLSASFVSAVVGTRLPGPGSIYLQQTVAFHKPVRIGDQVTARVTVIDIDQASARVTLKTECLVDGEPVLDGEAVIRVPRKRRNRD</sequence>
<evidence type="ECO:0000313" key="2">
    <source>
        <dbReference type="EMBL" id="MDO1557988.1"/>
    </source>
</evidence>
<dbReference type="PANTHER" id="PTHR43437">
    <property type="entry name" value="HYDROXYACYL-THIOESTER DEHYDRATASE TYPE 2, MITOCHONDRIAL-RELATED"/>
    <property type="match status" value="1"/>
</dbReference>
<proteinExistence type="predicted"/>
<keyword evidence="3" id="KW-1185">Reference proteome</keyword>
<name>A0ABT8SJK1_9CAUL</name>
<dbReference type="SUPFAM" id="SSF54637">
    <property type="entry name" value="Thioesterase/thiol ester dehydrase-isomerase"/>
    <property type="match status" value="1"/>
</dbReference>
<dbReference type="InterPro" id="IPR050965">
    <property type="entry name" value="UPF0336/Enoyl-CoA_hydratase"/>
</dbReference>
<dbReference type="Gene3D" id="3.10.129.10">
    <property type="entry name" value="Hotdog Thioesterase"/>
    <property type="match status" value="1"/>
</dbReference>
<evidence type="ECO:0000259" key="1">
    <source>
        <dbReference type="Pfam" id="PF01575"/>
    </source>
</evidence>
<dbReference type="InterPro" id="IPR002539">
    <property type="entry name" value="MaoC-like_dom"/>
</dbReference>
<dbReference type="EMBL" id="JAUKTR010000001">
    <property type="protein sequence ID" value="MDO1557988.1"/>
    <property type="molecule type" value="Genomic_DNA"/>
</dbReference>
<gene>
    <name evidence="2" type="ORF">Q0812_00925</name>
</gene>
<dbReference type="InterPro" id="IPR029069">
    <property type="entry name" value="HotDog_dom_sf"/>
</dbReference>
<feature type="domain" description="MaoC-like" evidence="1">
    <location>
        <begin position="24"/>
        <end position="116"/>
    </location>
</feature>
<dbReference type="PANTHER" id="PTHR43437:SF3">
    <property type="entry name" value="HYDROXYACYL-THIOESTER DEHYDRATASE TYPE 2, MITOCHONDRIAL"/>
    <property type="match status" value="1"/>
</dbReference>
<protein>
    <submittedName>
        <fullName evidence="2">MaoC family dehydratase</fullName>
    </submittedName>
</protein>
<accession>A0ABT8SJK1</accession>
<dbReference type="RefSeq" id="WP_302108413.1">
    <property type="nucleotide sequence ID" value="NZ_JAUKTR010000001.1"/>
</dbReference>
<dbReference type="Pfam" id="PF01575">
    <property type="entry name" value="MaoC_dehydratas"/>
    <property type="match status" value="1"/>
</dbReference>
<dbReference type="Proteomes" id="UP001169063">
    <property type="component" value="Unassembled WGS sequence"/>
</dbReference>
<evidence type="ECO:0000313" key="3">
    <source>
        <dbReference type="Proteomes" id="UP001169063"/>
    </source>
</evidence>
<comment type="caution">
    <text evidence="2">The sequence shown here is derived from an EMBL/GenBank/DDBJ whole genome shotgun (WGS) entry which is preliminary data.</text>
</comment>